<dbReference type="InterPro" id="IPR003593">
    <property type="entry name" value="AAA+_ATPase"/>
</dbReference>
<dbReference type="AlphaFoldDB" id="E6K0U6"/>
<dbReference type="InterPro" id="IPR036640">
    <property type="entry name" value="ABC1_TM_sf"/>
</dbReference>
<dbReference type="PROSITE" id="PS50893">
    <property type="entry name" value="ABC_TRANSPORTER_2"/>
    <property type="match status" value="1"/>
</dbReference>
<dbReference type="HOGENOM" id="CLU_000604_84_9_11"/>
<dbReference type="eggNOG" id="COG1132">
    <property type="taxonomic scope" value="Bacteria"/>
</dbReference>
<keyword evidence="2 8" id="KW-0812">Transmembrane</keyword>
<dbReference type="Gene3D" id="3.40.50.300">
    <property type="entry name" value="P-loop containing nucleotide triphosphate hydrolases"/>
    <property type="match status" value="1"/>
</dbReference>
<feature type="domain" description="ABC transporter" evidence="9">
    <location>
        <begin position="357"/>
        <end position="565"/>
    </location>
</feature>
<dbReference type="InterPro" id="IPR003439">
    <property type="entry name" value="ABC_transporter-like_ATP-bd"/>
</dbReference>
<comment type="caution">
    <text evidence="11">The sequence shown here is derived from an EMBL/GenBank/DDBJ whole genome shotgun (WGS) entry which is preliminary data.</text>
</comment>
<dbReference type="PROSITE" id="PS50929">
    <property type="entry name" value="ABC_TM1F"/>
    <property type="match status" value="1"/>
</dbReference>
<evidence type="ECO:0000256" key="7">
    <source>
        <dbReference type="SAM" id="MobiDB-lite"/>
    </source>
</evidence>
<feature type="region of interest" description="Disordered" evidence="7">
    <location>
        <begin position="328"/>
        <end position="349"/>
    </location>
</feature>
<feature type="transmembrane region" description="Helical" evidence="8">
    <location>
        <begin position="29"/>
        <end position="55"/>
    </location>
</feature>
<evidence type="ECO:0000256" key="8">
    <source>
        <dbReference type="SAM" id="Phobius"/>
    </source>
</evidence>
<accession>E6K0U6</accession>
<keyword evidence="5 8" id="KW-1133">Transmembrane helix</keyword>
<feature type="compositionally biased region" description="Basic and acidic residues" evidence="7">
    <location>
        <begin position="333"/>
        <end position="346"/>
    </location>
</feature>
<dbReference type="CDD" id="cd07346">
    <property type="entry name" value="ABC_6TM_exporters"/>
    <property type="match status" value="1"/>
</dbReference>
<evidence type="ECO:0000259" key="9">
    <source>
        <dbReference type="PROSITE" id="PS50893"/>
    </source>
</evidence>
<gene>
    <name evidence="11" type="ORF">HMPREF0620_0432</name>
</gene>
<dbReference type="InterPro" id="IPR027417">
    <property type="entry name" value="P-loop_NTPase"/>
</dbReference>
<dbReference type="Gene3D" id="1.20.1560.10">
    <property type="entry name" value="ABC transporter type 1, transmembrane domain"/>
    <property type="match status" value="1"/>
</dbReference>
<feature type="transmembrane region" description="Helical" evidence="8">
    <location>
        <begin position="172"/>
        <end position="190"/>
    </location>
</feature>
<dbReference type="GO" id="GO:0005886">
    <property type="term" value="C:plasma membrane"/>
    <property type="evidence" value="ECO:0007669"/>
    <property type="project" value="UniProtKB-SubCell"/>
</dbReference>
<name>E6K0U6_PARDN</name>
<dbReference type="GO" id="GO:0015421">
    <property type="term" value="F:ABC-type oligopeptide transporter activity"/>
    <property type="evidence" value="ECO:0007669"/>
    <property type="project" value="TreeGrafter"/>
</dbReference>
<dbReference type="EMBL" id="AEON01000001">
    <property type="protein sequence ID" value="EFT83427.1"/>
    <property type="molecule type" value="Genomic_DNA"/>
</dbReference>
<proteinExistence type="predicted"/>
<keyword evidence="4 11" id="KW-0067">ATP-binding</keyword>
<keyword evidence="6 8" id="KW-0472">Membrane</keyword>
<comment type="subcellular location">
    <subcellularLocation>
        <location evidence="1">Cell membrane</location>
        <topology evidence="1">Multi-pass membrane protein</topology>
    </subcellularLocation>
</comment>
<keyword evidence="12" id="KW-1185">Reference proteome</keyword>
<organism evidence="11 12">
    <name type="scientific">Parascardovia denticolens DSM 10105 = JCM 12538</name>
    <dbReference type="NCBI Taxonomy" id="864564"/>
    <lineage>
        <taxon>Bacteria</taxon>
        <taxon>Bacillati</taxon>
        <taxon>Actinomycetota</taxon>
        <taxon>Actinomycetes</taxon>
        <taxon>Bifidobacteriales</taxon>
        <taxon>Bifidobacteriaceae</taxon>
        <taxon>Parascardovia</taxon>
    </lineage>
</organism>
<dbReference type="SUPFAM" id="SSF52540">
    <property type="entry name" value="P-loop containing nucleoside triphosphate hydrolases"/>
    <property type="match status" value="1"/>
</dbReference>
<dbReference type="GO" id="GO:0016887">
    <property type="term" value="F:ATP hydrolysis activity"/>
    <property type="evidence" value="ECO:0007669"/>
    <property type="project" value="InterPro"/>
</dbReference>
<protein>
    <submittedName>
        <fullName evidence="11">ABC transporter, ATP-binding protein</fullName>
    </submittedName>
</protein>
<dbReference type="SUPFAM" id="SSF90123">
    <property type="entry name" value="ABC transporter transmembrane region"/>
    <property type="match status" value="1"/>
</dbReference>
<evidence type="ECO:0000256" key="2">
    <source>
        <dbReference type="ARBA" id="ARBA00022692"/>
    </source>
</evidence>
<evidence type="ECO:0000256" key="4">
    <source>
        <dbReference type="ARBA" id="ARBA00022840"/>
    </source>
</evidence>
<dbReference type="Pfam" id="PF00664">
    <property type="entry name" value="ABC_membrane"/>
    <property type="match status" value="1"/>
</dbReference>
<dbReference type="PANTHER" id="PTHR43394">
    <property type="entry name" value="ATP-DEPENDENT PERMEASE MDL1, MITOCHONDRIAL"/>
    <property type="match status" value="1"/>
</dbReference>
<dbReference type="RefSeq" id="WP_006290222.1">
    <property type="nucleotide sequence ID" value="NZ_AP012333.1"/>
</dbReference>
<dbReference type="PANTHER" id="PTHR43394:SF1">
    <property type="entry name" value="ATP-BINDING CASSETTE SUB-FAMILY B MEMBER 10, MITOCHONDRIAL"/>
    <property type="match status" value="1"/>
</dbReference>
<evidence type="ECO:0000313" key="12">
    <source>
        <dbReference type="Proteomes" id="UP000004946"/>
    </source>
</evidence>
<dbReference type="InterPro" id="IPR039421">
    <property type="entry name" value="Type_1_exporter"/>
</dbReference>
<feature type="transmembrane region" description="Helical" evidence="8">
    <location>
        <begin position="253"/>
        <end position="278"/>
    </location>
</feature>
<reference evidence="11 12" key="1">
    <citation type="submission" date="2010-12" db="EMBL/GenBank/DDBJ databases">
        <authorList>
            <person name="Muzny D."/>
            <person name="Qin X."/>
            <person name="Buhay C."/>
            <person name="Dugan-Rocha S."/>
            <person name="Ding Y."/>
            <person name="Chen G."/>
            <person name="Hawes A."/>
            <person name="Holder M."/>
            <person name="Jhangiani S."/>
            <person name="Johnson A."/>
            <person name="Khan Z."/>
            <person name="Li Z."/>
            <person name="Liu W."/>
            <person name="Liu X."/>
            <person name="Perez L."/>
            <person name="Shen H."/>
            <person name="Wang Q."/>
            <person name="Watt J."/>
            <person name="Xi L."/>
            <person name="Xin Y."/>
            <person name="Zhou J."/>
            <person name="Deng J."/>
            <person name="Jiang H."/>
            <person name="Liu Y."/>
            <person name="Qu J."/>
            <person name="Song X.-Z."/>
            <person name="Zhang L."/>
            <person name="Villasana D."/>
            <person name="Johnson A."/>
            <person name="Liu J."/>
            <person name="Liyanage D."/>
            <person name="Lorensuhewa L."/>
            <person name="Robinson T."/>
            <person name="Song A."/>
            <person name="Song B.-B."/>
            <person name="Dinh H."/>
            <person name="Thornton R."/>
            <person name="Coyle M."/>
            <person name="Francisco L."/>
            <person name="Jackson L."/>
            <person name="Javaid M."/>
            <person name="Korchina V."/>
            <person name="Kovar C."/>
            <person name="Mata R."/>
            <person name="Mathew T."/>
            <person name="Ngo R."/>
            <person name="Nguyen L."/>
            <person name="Nguyen N."/>
            <person name="Okwuonu G."/>
            <person name="Ongeri F."/>
            <person name="Pham C."/>
            <person name="Simmons D."/>
            <person name="Wilczek-Boney K."/>
            <person name="Hale W."/>
            <person name="Jakkamsetti A."/>
            <person name="Pham P."/>
            <person name="Ruth R."/>
            <person name="San Lucas F."/>
            <person name="Warren J."/>
            <person name="Zhang J."/>
            <person name="Zhao Z."/>
            <person name="Zhou C."/>
            <person name="Zhu D."/>
            <person name="Lee S."/>
            <person name="Bess C."/>
            <person name="Blankenburg K."/>
            <person name="Forbes L."/>
            <person name="Fu Q."/>
            <person name="Gubbala S."/>
            <person name="Hirani K."/>
            <person name="Jayaseelan J.C."/>
            <person name="Lara F."/>
            <person name="Munidasa M."/>
            <person name="Palculict T."/>
            <person name="Patil S."/>
            <person name="Pu L.-L."/>
            <person name="Saada N."/>
            <person name="Tang L."/>
            <person name="Weissenberger G."/>
            <person name="Zhu Y."/>
            <person name="Hemphill L."/>
            <person name="Shang Y."/>
            <person name="Youmans B."/>
            <person name="Ayvaz T."/>
            <person name="Ross M."/>
            <person name="Santibanez J."/>
            <person name="Aqrawi P."/>
            <person name="Gross S."/>
            <person name="Joshi V."/>
            <person name="Fowler G."/>
            <person name="Nazareth L."/>
            <person name="Reid J."/>
            <person name="Worley K."/>
            <person name="Petrosino J."/>
            <person name="Highlander S."/>
            <person name="Gibbs R."/>
        </authorList>
    </citation>
    <scope>NUCLEOTIDE SEQUENCE [LARGE SCALE GENOMIC DNA]</scope>
    <source>
        <strain evidence="11 12">DSM 10105</strain>
    </source>
</reference>
<dbReference type="Proteomes" id="UP000004946">
    <property type="component" value="Chromosome"/>
</dbReference>
<keyword evidence="3" id="KW-0547">Nucleotide-binding</keyword>
<evidence type="ECO:0000256" key="1">
    <source>
        <dbReference type="ARBA" id="ARBA00004651"/>
    </source>
</evidence>
<dbReference type="InterPro" id="IPR011527">
    <property type="entry name" value="ABC1_TM_dom"/>
</dbReference>
<feature type="transmembrane region" description="Helical" evidence="8">
    <location>
        <begin position="149"/>
        <end position="166"/>
    </location>
</feature>
<dbReference type="Pfam" id="PF00005">
    <property type="entry name" value="ABC_tran"/>
    <property type="match status" value="1"/>
</dbReference>
<evidence type="ECO:0000256" key="3">
    <source>
        <dbReference type="ARBA" id="ARBA00022741"/>
    </source>
</evidence>
<dbReference type="GO" id="GO:0005524">
    <property type="term" value="F:ATP binding"/>
    <property type="evidence" value="ECO:0007669"/>
    <property type="project" value="UniProtKB-KW"/>
</dbReference>
<evidence type="ECO:0000256" key="6">
    <source>
        <dbReference type="ARBA" id="ARBA00023136"/>
    </source>
</evidence>
<dbReference type="SMART" id="SM00382">
    <property type="entry name" value="AAA"/>
    <property type="match status" value="1"/>
</dbReference>
<feature type="transmembrane region" description="Helical" evidence="8">
    <location>
        <begin position="67"/>
        <end position="88"/>
    </location>
</feature>
<sequence>MNEMRQAFVASPRLTRREFFRIAHKYRRYFWGLLCSYLIASLFAVSISILFGWLIDLLNSSGSLQRIGVVVGMIIGALFFRFLTTWVAQRESWIFGENVFSDLRAHVVEQTFNVPLTVLERIKRGDVLSLITNDVDAVADIVRIGIPEVLVAIFYLIFISASSIVLDWRLGLILLSCWPIIFFGTNWYVFHSEKAYIGELEAHGEFDDLIADAVDSRESIQIFHEEGAILQRLGSAAKNVAKTEERTLQLQNLWFPLVQVGYYMPIVLVTFFGGLMAINGQIRIGTVVAIAMNAQLIINPMDDLVYWMDQFQLSWAALRRIFGIQGNGNSPSSRKDRNERTGKYQRSESNPMDLHSICLERLKFRYRFGKNVIDGLSAQVKRNSHTALVGLSGSGKTSLALIISGLINEEDEMAGNVWLSGHLTAPKPQEITYLEQVNAPFHDSYRFYLTLGCPKRSDDEIDRALNLLGLQSLIGGIDNPMDCCEISPATVQKLALARLLLQKARLYIMDEAFAIFPKKEGADLQKLVEEELPGRTILSIAHRQYTIDAADEVLRLDSIFPDIQE</sequence>
<evidence type="ECO:0000259" key="10">
    <source>
        <dbReference type="PROSITE" id="PS50929"/>
    </source>
</evidence>
<evidence type="ECO:0000313" key="11">
    <source>
        <dbReference type="EMBL" id="EFT83427.1"/>
    </source>
</evidence>
<feature type="domain" description="ABC transmembrane type-1" evidence="10">
    <location>
        <begin position="31"/>
        <end position="313"/>
    </location>
</feature>
<evidence type="ECO:0000256" key="5">
    <source>
        <dbReference type="ARBA" id="ARBA00022989"/>
    </source>
</evidence>